<dbReference type="InterPro" id="IPR036388">
    <property type="entry name" value="WH-like_DNA-bd_sf"/>
</dbReference>
<dbReference type="Gene3D" id="2.170.130.10">
    <property type="entry name" value="TonB-dependent receptor, plug domain"/>
    <property type="match status" value="1"/>
</dbReference>
<comment type="similarity">
    <text evidence="2">Belongs to the TonB-dependent receptor family.</text>
</comment>
<dbReference type="InterPro" id="IPR013249">
    <property type="entry name" value="RNA_pol_sigma70_r4_t2"/>
</dbReference>
<evidence type="ECO:0000256" key="2">
    <source>
        <dbReference type="ARBA" id="ARBA00009810"/>
    </source>
</evidence>
<dbReference type="PROSITE" id="PS52016">
    <property type="entry name" value="TONB_DEPENDENT_REC_3"/>
    <property type="match status" value="1"/>
</dbReference>
<evidence type="ECO:0000256" key="7">
    <source>
        <dbReference type="ARBA" id="ARBA00022729"/>
    </source>
</evidence>
<evidence type="ECO:0000256" key="1">
    <source>
        <dbReference type="ARBA" id="ARBA00004571"/>
    </source>
</evidence>
<dbReference type="PANTHER" id="PTHR32552:SF74">
    <property type="entry name" value="HYDROXAMATE SIDEROPHORE RECEPTOR FHUE"/>
    <property type="match status" value="1"/>
</dbReference>
<keyword evidence="12" id="KW-0998">Cell outer membrane</keyword>
<evidence type="ECO:0000313" key="14">
    <source>
        <dbReference type="EMBL" id="CAD7636667.1"/>
    </source>
</evidence>
<dbReference type="Pfam" id="PF00593">
    <property type="entry name" value="TonB_dep_Rec_b-barrel"/>
    <property type="match status" value="1"/>
</dbReference>
<evidence type="ECO:0000256" key="9">
    <source>
        <dbReference type="ARBA" id="ARBA00023065"/>
    </source>
</evidence>
<dbReference type="Pfam" id="PF07715">
    <property type="entry name" value="Plug"/>
    <property type="match status" value="1"/>
</dbReference>
<dbReference type="SUPFAM" id="SSF56935">
    <property type="entry name" value="Porins"/>
    <property type="match status" value="1"/>
</dbReference>
<dbReference type="Proteomes" id="UP000728032">
    <property type="component" value="Unassembled WGS sequence"/>
</dbReference>
<dbReference type="Gene3D" id="2.60.120.1440">
    <property type="match status" value="1"/>
</dbReference>
<dbReference type="InterPro" id="IPR012910">
    <property type="entry name" value="Plug_dom"/>
</dbReference>
<proteinExistence type="inferred from homology"/>
<evidence type="ECO:0000256" key="11">
    <source>
        <dbReference type="ARBA" id="ARBA00023136"/>
    </source>
</evidence>
<dbReference type="InterPro" id="IPR037066">
    <property type="entry name" value="Plug_dom_sf"/>
</dbReference>
<dbReference type="Gene3D" id="1.10.10.10">
    <property type="entry name" value="Winged helix-like DNA-binding domain superfamily/Winged helix DNA-binding domain"/>
    <property type="match status" value="1"/>
</dbReference>
<evidence type="ECO:0000256" key="10">
    <source>
        <dbReference type="ARBA" id="ARBA00023077"/>
    </source>
</evidence>
<dbReference type="SUPFAM" id="SSF88659">
    <property type="entry name" value="Sigma3 and sigma4 domains of RNA polymerase sigma factors"/>
    <property type="match status" value="1"/>
</dbReference>
<protein>
    <recommendedName>
        <fullName evidence="13">Secretin/TonB short N-terminal domain-containing protein</fullName>
    </recommendedName>
</protein>
<organism evidence="14">
    <name type="scientific">Oppiella nova</name>
    <dbReference type="NCBI Taxonomy" id="334625"/>
    <lineage>
        <taxon>Eukaryota</taxon>
        <taxon>Metazoa</taxon>
        <taxon>Ecdysozoa</taxon>
        <taxon>Arthropoda</taxon>
        <taxon>Chelicerata</taxon>
        <taxon>Arachnida</taxon>
        <taxon>Acari</taxon>
        <taxon>Acariformes</taxon>
        <taxon>Sarcoptiformes</taxon>
        <taxon>Oribatida</taxon>
        <taxon>Brachypylina</taxon>
        <taxon>Oppioidea</taxon>
        <taxon>Oppiidae</taxon>
        <taxon>Oppiella</taxon>
    </lineage>
</organism>
<dbReference type="NCBIfam" id="TIGR01783">
    <property type="entry name" value="TonB-siderophor"/>
    <property type="match status" value="1"/>
</dbReference>
<dbReference type="AlphaFoldDB" id="A0A7R9Q8S8"/>
<evidence type="ECO:0000313" key="15">
    <source>
        <dbReference type="Proteomes" id="UP000728032"/>
    </source>
</evidence>
<accession>A0A7R9Q8S8</accession>
<sequence>MTASKIYCFIVRRFYLTWLQDPFLTTLIQWHCTSFRANKIHLVTRFMRNVIEMSKGLMINWIQRKHIERAYLDVLALQPELEEISPEQHCLIIESLLEVTQLLEQLPAVVRDTFLYAQLEGLKYDEIAVKLDISLSSVKRYMKKAQGELSPQELQQLLIWQQQSSVHAKVWQKMQQLHHTFDQLPTEVARPILKQSISSSWRKRRHYMWVLAGLSLLYLGYSLNQQQQWTADYRTKVGEIEKIKLPDGGELYLDSASAIDLDYSAKQRNVVLRKGQIWIKTAKDQQQRPFFVQTQHGQMQALGTEFSVELDSKQSWVFVEQGAVKLQPQRHPTQAVIVAAGQQSYLNREQVAEVTSADLTRNSWTQGWMIVNDLPFMLAVTYKLDINRYAQGYWGVMVSLALQHAKNLKKPKPYKISREKKMRYSVMHLLVLSSMLGVSAFSHAETALTQKHYQVASGDLGQALSNFALQSNIALSFDPKLTQGYKTNGLSGSFDIAQGFQQLLKDTDLQLVQQSPRVWRIERRQMSKTTTVANTATDSAVATNSHVDNPAAKLETIVVTANQLGEITENSGSYTPGKIATATRLVLTPKETPQTISVITRQLMDDFQLNNIDQVMSHTPGITVSAYDSERTSYYSRGFAINNFQYDGIPSTTRNVGYAAGNTLSDSAIYDRIEVLKGATGLLTGVGSLGATINLVRKKPTAETQASLSLSAGSWNNYRAMADVSGSLNDEQSIRGRFVAAGQDKESFMDRYERKSAVFYGIVEADLGDKTLVTLGADYQNNDPKASTWSGSFPLFNGAGERNPDPDRSFNNGANWSEWKQYTRTIFANVHHKFNDDWALTLQYDHKINGYDATLGTIQGYYPKLDGSANLWPSQYIGRTVSDSLELYSTGKFELLGRQHDLVLGASGAYSRWKGKDWYGGMQGYDSHIPDFSQWDGNIAQPNWGEPNAYTHDRTTQYGAYASTRLNLADDLKVLLGTRMINYKMKGLQGVVEEKNRFIPYVGVVYDITDRVSAYASLSDIFMPYDIWYKSSTNKILDPDEGKNYEGGFKFQSDDAKLNASIAYFEIHESNRAIEDIVYNGAPSNPAVDFAWIGAKAKTKGVEIEASGEVFPNVQVQSGYTYKQIKDNDGEKISTWEPEHQFNVSTQYKFDQQLDGLSVGGNVRWQNHGWQTVYNNVKKRSEVIDQKAFVLVDLMANYQFNEQLSTAINLNNIFDQHYFTNIGFYNSGVYGEPRNFMLSVKYKY</sequence>
<dbReference type="GO" id="GO:0006352">
    <property type="term" value="P:DNA-templated transcription initiation"/>
    <property type="evidence" value="ECO:0007669"/>
    <property type="project" value="InterPro"/>
</dbReference>
<keyword evidence="3" id="KW-0813">Transport</keyword>
<name>A0A7R9Q8S8_9ACAR</name>
<evidence type="ECO:0000256" key="5">
    <source>
        <dbReference type="ARBA" id="ARBA00022496"/>
    </source>
</evidence>
<dbReference type="CDD" id="cd06171">
    <property type="entry name" value="Sigma70_r4"/>
    <property type="match status" value="1"/>
</dbReference>
<dbReference type="InterPro" id="IPR006860">
    <property type="entry name" value="FecR"/>
</dbReference>
<dbReference type="FunFam" id="2.170.130.10:FF:000010">
    <property type="entry name" value="Ferripyoverdine receptor"/>
    <property type="match status" value="1"/>
</dbReference>
<keyword evidence="7" id="KW-0732">Signal</keyword>
<keyword evidence="9" id="KW-0406">Ion transport</keyword>
<dbReference type="Gene3D" id="2.40.170.20">
    <property type="entry name" value="TonB-dependent receptor, beta-barrel domain"/>
    <property type="match status" value="1"/>
</dbReference>
<dbReference type="EMBL" id="OC914841">
    <property type="protein sequence ID" value="CAD7636667.1"/>
    <property type="molecule type" value="Genomic_DNA"/>
</dbReference>
<dbReference type="GO" id="GO:0038023">
    <property type="term" value="F:signaling receptor activity"/>
    <property type="evidence" value="ECO:0007669"/>
    <property type="project" value="InterPro"/>
</dbReference>
<evidence type="ECO:0000256" key="4">
    <source>
        <dbReference type="ARBA" id="ARBA00022452"/>
    </source>
</evidence>
<comment type="subcellular location">
    <subcellularLocation>
        <location evidence="1">Cell outer membrane</location>
        <topology evidence="1">Multi-pass membrane protein</topology>
    </subcellularLocation>
</comment>
<dbReference type="InterPro" id="IPR036942">
    <property type="entry name" value="Beta-barrel_TonB_sf"/>
</dbReference>
<dbReference type="SMART" id="SM00965">
    <property type="entry name" value="STN"/>
    <property type="match status" value="1"/>
</dbReference>
<feature type="domain" description="Secretin/TonB short N-terminal" evidence="13">
    <location>
        <begin position="473"/>
        <end position="524"/>
    </location>
</feature>
<dbReference type="InterPro" id="IPR013324">
    <property type="entry name" value="RNA_pol_sigma_r3/r4-like"/>
</dbReference>
<dbReference type="InterPro" id="IPR010105">
    <property type="entry name" value="TonB_sidphr_rcpt"/>
</dbReference>
<dbReference type="Pfam" id="PF04773">
    <property type="entry name" value="FecR"/>
    <property type="match status" value="1"/>
</dbReference>
<evidence type="ECO:0000259" key="13">
    <source>
        <dbReference type="SMART" id="SM00965"/>
    </source>
</evidence>
<gene>
    <name evidence="14" type="ORF">ONB1V03_LOCUS341</name>
</gene>
<dbReference type="GO" id="GO:0003677">
    <property type="term" value="F:DNA binding"/>
    <property type="evidence" value="ECO:0007669"/>
    <property type="project" value="InterPro"/>
</dbReference>
<dbReference type="PANTHER" id="PTHR32552">
    <property type="entry name" value="FERRICHROME IRON RECEPTOR-RELATED"/>
    <property type="match status" value="1"/>
</dbReference>
<keyword evidence="4" id="KW-1134">Transmembrane beta strand</keyword>
<dbReference type="GO" id="GO:0019867">
    <property type="term" value="C:outer membrane"/>
    <property type="evidence" value="ECO:0007669"/>
    <property type="project" value="InterPro"/>
</dbReference>
<dbReference type="InterPro" id="IPR000531">
    <property type="entry name" value="Beta-barrel_TonB"/>
</dbReference>
<dbReference type="Pfam" id="PF08281">
    <property type="entry name" value="Sigma70_r4_2"/>
    <property type="match status" value="1"/>
</dbReference>
<dbReference type="GO" id="GO:0016987">
    <property type="term" value="F:sigma factor activity"/>
    <property type="evidence" value="ECO:0007669"/>
    <property type="project" value="InterPro"/>
</dbReference>
<reference evidence="14" key="1">
    <citation type="submission" date="2020-11" db="EMBL/GenBank/DDBJ databases">
        <authorList>
            <person name="Tran Van P."/>
        </authorList>
    </citation>
    <scope>NUCLEOTIDE SEQUENCE</scope>
</reference>
<keyword evidence="8" id="KW-0408">Iron</keyword>
<dbReference type="InterPro" id="IPR039426">
    <property type="entry name" value="TonB-dep_rcpt-like"/>
</dbReference>
<evidence type="ECO:0000256" key="6">
    <source>
        <dbReference type="ARBA" id="ARBA00022692"/>
    </source>
</evidence>
<dbReference type="InterPro" id="IPR011662">
    <property type="entry name" value="Secretin/TonB_short_N"/>
</dbReference>
<dbReference type="CDD" id="cd01347">
    <property type="entry name" value="ligand_gated_channel"/>
    <property type="match status" value="1"/>
</dbReference>
<evidence type="ECO:0000256" key="3">
    <source>
        <dbReference type="ARBA" id="ARBA00022448"/>
    </source>
</evidence>
<dbReference type="GO" id="GO:0015344">
    <property type="term" value="F:siderophore uptake transmembrane transporter activity"/>
    <property type="evidence" value="ECO:0007669"/>
    <property type="project" value="TreeGrafter"/>
</dbReference>
<dbReference type="OrthoDB" id="449418at2759"/>
<keyword evidence="5" id="KW-0410">Iron transport</keyword>
<evidence type="ECO:0000256" key="12">
    <source>
        <dbReference type="ARBA" id="ARBA00023237"/>
    </source>
</evidence>
<dbReference type="EMBL" id="CAJPVJ010000016">
    <property type="protein sequence ID" value="CAG2158183.1"/>
    <property type="molecule type" value="Genomic_DNA"/>
</dbReference>
<dbReference type="Gene3D" id="3.55.50.30">
    <property type="match status" value="1"/>
</dbReference>
<keyword evidence="11" id="KW-0472">Membrane</keyword>
<evidence type="ECO:0000256" key="8">
    <source>
        <dbReference type="ARBA" id="ARBA00023004"/>
    </source>
</evidence>
<keyword evidence="6" id="KW-0812">Transmembrane</keyword>
<dbReference type="GO" id="GO:0015891">
    <property type="term" value="P:siderophore transport"/>
    <property type="evidence" value="ECO:0007669"/>
    <property type="project" value="InterPro"/>
</dbReference>
<keyword evidence="10" id="KW-0798">TonB box</keyword>
<keyword evidence="15" id="KW-1185">Reference proteome</keyword>